<feature type="transmembrane region" description="Helical" evidence="5">
    <location>
        <begin position="164"/>
        <end position="184"/>
    </location>
</feature>
<feature type="transmembrane region" description="Helical" evidence="5">
    <location>
        <begin position="219"/>
        <end position="236"/>
    </location>
</feature>
<dbReference type="PROSITE" id="PS50850">
    <property type="entry name" value="MFS"/>
    <property type="match status" value="1"/>
</dbReference>
<proteinExistence type="predicted"/>
<keyword evidence="8" id="KW-1185">Reference proteome</keyword>
<protein>
    <recommendedName>
        <fullName evidence="6">Major facilitator superfamily (MFS) profile domain-containing protein</fullName>
    </recommendedName>
</protein>
<dbReference type="STRING" id="126957.T1J905"/>
<evidence type="ECO:0000256" key="4">
    <source>
        <dbReference type="ARBA" id="ARBA00023136"/>
    </source>
</evidence>
<feature type="transmembrane region" description="Helical" evidence="5">
    <location>
        <begin position="15"/>
        <end position="35"/>
    </location>
</feature>
<dbReference type="PRINTS" id="PR01035">
    <property type="entry name" value="TCRTETA"/>
</dbReference>
<dbReference type="SUPFAM" id="SSF103473">
    <property type="entry name" value="MFS general substrate transporter"/>
    <property type="match status" value="1"/>
</dbReference>
<dbReference type="HOGENOM" id="CLU_001265_10_12_1"/>
<evidence type="ECO:0000259" key="6">
    <source>
        <dbReference type="PROSITE" id="PS50850"/>
    </source>
</evidence>
<reference evidence="7" key="2">
    <citation type="submission" date="2015-02" db="UniProtKB">
        <authorList>
            <consortium name="EnsemblMetazoa"/>
        </authorList>
    </citation>
    <scope>IDENTIFICATION</scope>
</reference>
<keyword evidence="3 5" id="KW-1133">Transmembrane helix</keyword>
<feature type="transmembrane region" description="Helical" evidence="5">
    <location>
        <begin position="78"/>
        <end position="97"/>
    </location>
</feature>
<accession>T1J905</accession>
<evidence type="ECO:0000256" key="5">
    <source>
        <dbReference type="SAM" id="Phobius"/>
    </source>
</evidence>
<evidence type="ECO:0000313" key="7">
    <source>
        <dbReference type="EnsemblMetazoa" id="SMAR010195-PA"/>
    </source>
</evidence>
<evidence type="ECO:0000313" key="8">
    <source>
        <dbReference type="Proteomes" id="UP000014500"/>
    </source>
</evidence>
<keyword evidence="2 5" id="KW-0812">Transmembrane</keyword>
<comment type="subcellular location">
    <subcellularLocation>
        <location evidence="1">Membrane</location>
        <topology evidence="1">Multi-pass membrane protein</topology>
    </subcellularLocation>
</comment>
<dbReference type="PANTHER" id="PTHR24002">
    <property type="entry name" value="SOLUTE CARRIER FAMILY 22 MEMBER 18"/>
    <property type="match status" value="1"/>
</dbReference>
<dbReference type="OMA" id="RFVRCLY"/>
<feature type="transmembrane region" description="Helical" evidence="5">
    <location>
        <begin position="134"/>
        <end position="152"/>
    </location>
</feature>
<evidence type="ECO:0000256" key="2">
    <source>
        <dbReference type="ARBA" id="ARBA00022692"/>
    </source>
</evidence>
<dbReference type="EMBL" id="JH431968">
    <property type="status" value="NOT_ANNOTATED_CDS"/>
    <property type="molecule type" value="Genomic_DNA"/>
</dbReference>
<keyword evidence="4 5" id="KW-0472">Membrane</keyword>
<dbReference type="InterPro" id="IPR020846">
    <property type="entry name" value="MFS_dom"/>
</dbReference>
<dbReference type="EnsemblMetazoa" id="SMAR010195-RA">
    <property type="protein sequence ID" value="SMAR010195-PA"/>
    <property type="gene ID" value="SMAR010195"/>
</dbReference>
<sequence>MSVISGVTLHILNGFSSWVFSTYLLSVWFVPILPIYARSLGMSNTEIGALVSIFSALQCISSPFVGRWSDVHGRKSTLVWSLFFSSVSYLILGLSSLKNALPLFIIGRIIAGVVKHSQTLVRAYFADVMNKDDGLVAFSHFLAISNIGYIIGPLIGGRMADTQIGFFSICFIAAFLFLIDTIIIEYQIPNVYSHGHNPNKKQDHVSFFTFITTLEYTKLLDVFLLRFLITFSISLYRENFVLILNEKYSISSKTSGYILSYQAVITVISSFLVAPLMIYTGMYSLLFYCTLILCVTLFSLTASRELWTVIVFLIPLGFCNSTLCNVITELLVARSKTELCGTVVGLGHSIMALSRMLAPVISGFLLDRDVNGPAAVATGFSVITVIVTTWIVYKHHGFRHYQQPHNCE</sequence>
<evidence type="ECO:0000256" key="1">
    <source>
        <dbReference type="ARBA" id="ARBA00004141"/>
    </source>
</evidence>
<dbReference type="Proteomes" id="UP000014500">
    <property type="component" value="Unassembled WGS sequence"/>
</dbReference>
<feature type="transmembrane region" description="Helical" evidence="5">
    <location>
        <begin position="372"/>
        <end position="393"/>
    </location>
</feature>
<evidence type="ECO:0000256" key="3">
    <source>
        <dbReference type="ARBA" id="ARBA00022989"/>
    </source>
</evidence>
<feature type="domain" description="Major facilitator superfamily (MFS) profile" evidence="6">
    <location>
        <begin position="1"/>
        <end position="396"/>
    </location>
</feature>
<name>T1J905_STRMM</name>
<feature type="transmembrane region" description="Helical" evidence="5">
    <location>
        <begin position="309"/>
        <end position="332"/>
    </location>
</feature>
<dbReference type="Pfam" id="PF07690">
    <property type="entry name" value="MFS_1"/>
    <property type="match status" value="1"/>
</dbReference>
<dbReference type="InterPro" id="IPR011701">
    <property type="entry name" value="MFS"/>
</dbReference>
<dbReference type="GO" id="GO:0005635">
    <property type="term" value="C:nuclear envelope"/>
    <property type="evidence" value="ECO:0007669"/>
    <property type="project" value="TreeGrafter"/>
</dbReference>
<organism evidence="7 8">
    <name type="scientific">Strigamia maritima</name>
    <name type="common">European centipede</name>
    <name type="synonym">Geophilus maritimus</name>
    <dbReference type="NCBI Taxonomy" id="126957"/>
    <lineage>
        <taxon>Eukaryota</taxon>
        <taxon>Metazoa</taxon>
        <taxon>Ecdysozoa</taxon>
        <taxon>Arthropoda</taxon>
        <taxon>Myriapoda</taxon>
        <taxon>Chilopoda</taxon>
        <taxon>Pleurostigmophora</taxon>
        <taxon>Geophilomorpha</taxon>
        <taxon>Linotaeniidae</taxon>
        <taxon>Strigamia</taxon>
    </lineage>
</organism>
<dbReference type="InterPro" id="IPR001958">
    <property type="entry name" value="Tet-R_TetA/multi-R_MdtG-like"/>
</dbReference>
<dbReference type="Gene3D" id="1.20.1250.20">
    <property type="entry name" value="MFS general substrate transporter like domains"/>
    <property type="match status" value="1"/>
</dbReference>
<feature type="transmembrane region" description="Helical" evidence="5">
    <location>
        <begin position="285"/>
        <end position="303"/>
    </location>
</feature>
<feature type="transmembrane region" description="Helical" evidence="5">
    <location>
        <begin position="256"/>
        <end position="278"/>
    </location>
</feature>
<dbReference type="AlphaFoldDB" id="T1J905"/>
<reference evidence="8" key="1">
    <citation type="submission" date="2011-05" db="EMBL/GenBank/DDBJ databases">
        <authorList>
            <person name="Richards S.R."/>
            <person name="Qu J."/>
            <person name="Jiang H."/>
            <person name="Jhangiani S.N."/>
            <person name="Agravi P."/>
            <person name="Goodspeed R."/>
            <person name="Gross S."/>
            <person name="Mandapat C."/>
            <person name="Jackson L."/>
            <person name="Mathew T."/>
            <person name="Pu L."/>
            <person name="Thornton R."/>
            <person name="Saada N."/>
            <person name="Wilczek-Boney K.B."/>
            <person name="Lee S."/>
            <person name="Kovar C."/>
            <person name="Wu Y."/>
            <person name="Scherer S.E."/>
            <person name="Worley K.C."/>
            <person name="Muzny D.M."/>
            <person name="Gibbs R."/>
        </authorList>
    </citation>
    <scope>NUCLEOTIDE SEQUENCE</scope>
    <source>
        <strain evidence="8">Brora</strain>
    </source>
</reference>
<dbReference type="PANTHER" id="PTHR24002:SF3">
    <property type="entry name" value="SOLUTE CARRIER FAMILY 22 MEMBER 18"/>
    <property type="match status" value="1"/>
</dbReference>
<dbReference type="PhylomeDB" id="T1J905"/>
<dbReference type="eggNOG" id="KOG2615">
    <property type="taxonomic scope" value="Eukaryota"/>
</dbReference>
<dbReference type="GO" id="GO:0016020">
    <property type="term" value="C:membrane"/>
    <property type="evidence" value="ECO:0007669"/>
    <property type="project" value="UniProtKB-SubCell"/>
</dbReference>
<dbReference type="GO" id="GO:0022857">
    <property type="term" value="F:transmembrane transporter activity"/>
    <property type="evidence" value="ECO:0007669"/>
    <property type="project" value="InterPro"/>
</dbReference>
<dbReference type="InterPro" id="IPR036259">
    <property type="entry name" value="MFS_trans_sf"/>
</dbReference>